<dbReference type="SMART" id="SM00421">
    <property type="entry name" value="HTH_LUXR"/>
    <property type="match status" value="1"/>
</dbReference>
<dbReference type="InterPro" id="IPR027417">
    <property type="entry name" value="P-loop_NTPase"/>
</dbReference>
<dbReference type="InterPro" id="IPR000792">
    <property type="entry name" value="Tscrpt_reg_LuxR_C"/>
</dbReference>
<dbReference type="Pfam" id="PF25873">
    <property type="entry name" value="WHD_MalT"/>
    <property type="match status" value="1"/>
</dbReference>
<dbReference type="InterPro" id="IPR041617">
    <property type="entry name" value="TPR_MalT"/>
</dbReference>
<dbReference type="Proteomes" id="UP000584642">
    <property type="component" value="Unassembled WGS sequence"/>
</dbReference>
<dbReference type="CDD" id="cd06170">
    <property type="entry name" value="LuxR_C_like"/>
    <property type="match status" value="1"/>
</dbReference>
<evidence type="ECO:0000256" key="3">
    <source>
        <dbReference type="ARBA" id="ARBA00023163"/>
    </source>
</evidence>
<dbReference type="InterPro" id="IPR059106">
    <property type="entry name" value="WHD_MalT"/>
</dbReference>
<evidence type="ECO:0000313" key="5">
    <source>
        <dbReference type="EMBL" id="NYZ22996.1"/>
    </source>
</evidence>
<dbReference type="RefSeq" id="WP_180284771.1">
    <property type="nucleotide sequence ID" value="NZ_JABFDB010000023.1"/>
</dbReference>
<keyword evidence="1" id="KW-0805">Transcription regulation</keyword>
<evidence type="ECO:0000256" key="2">
    <source>
        <dbReference type="ARBA" id="ARBA00023125"/>
    </source>
</evidence>
<evidence type="ECO:0000256" key="1">
    <source>
        <dbReference type="ARBA" id="ARBA00023015"/>
    </source>
</evidence>
<dbReference type="InterPro" id="IPR011990">
    <property type="entry name" value="TPR-like_helical_dom_sf"/>
</dbReference>
<dbReference type="InterPro" id="IPR041664">
    <property type="entry name" value="AAA_16"/>
</dbReference>
<name>A0ABX2TFJ6_9PROT</name>
<dbReference type="SUPFAM" id="SSF48452">
    <property type="entry name" value="TPR-like"/>
    <property type="match status" value="1"/>
</dbReference>
<dbReference type="InterPro" id="IPR036388">
    <property type="entry name" value="WH-like_DNA-bd_sf"/>
</dbReference>
<dbReference type="InterPro" id="IPR016032">
    <property type="entry name" value="Sig_transdc_resp-reg_C-effctor"/>
</dbReference>
<dbReference type="SUPFAM" id="SSF52540">
    <property type="entry name" value="P-loop containing nucleoside triphosphate hydrolases"/>
    <property type="match status" value="1"/>
</dbReference>
<reference evidence="5 6" key="1">
    <citation type="submission" date="2020-05" db="EMBL/GenBank/DDBJ databases">
        <title>Azospirillum oleiclasticum sp. nov, a nitrogen-fixing and heavy crude oil-emulsifying bacterium isolated from the crude oil of Yumen Oilfield.</title>
        <authorList>
            <person name="Wu D."/>
            <person name="Cai M."/>
            <person name="Zhang X."/>
        </authorList>
    </citation>
    <scope>NUCLEOTIDE SEQUENCE [LARGE SCALE GENOMIC DNA]</scope>
    <source>
        <strain evidence="5 6">ROY-1-1-2</strain>
    </source>
</reference>
<keyword evidence="3" id="KW-0804">Transcription</keyword>
<dbReference type="EMBL" id="JABFDB010000023">
    <property type="protein sequence ID" value="NYZ22996.1"/>
    <property type="molecule type" value="Genomic_DNA"/>
</dbReference>
<dbReference type="Gene3D" id="1.10.10.10">
    <property type="entry name" value="Winged helix-like DNA-binding domain superfamily/Winged helix DNA-binding domain"/>
    <property type="match status" value="1"/>
</dbReference>
<dbReference type="PANTHER" id="PTHR44688">
    <property type="entry name" value="DNA-BINDING TRANSCRIPTIONAL ACTIVATOR DEVR_DOSR"/>
    <property type="match status" value="1"/>
</dbReference>
<keyword evidence="6" id="KW-1185">Reference proteome</keyword>
<dbReference type="PRINTS" id="PR00038">
    <property type="entry name" value="HTHLUXR"/>
</dbReference>
<dbReference type="Pfam" id="PF17874">
    <property type="entry name" value="TPR_MalT"/>
    <property type="match status" value="1"/>
</dbReference>
<dbReference type="Pfam" id="PF13191">
    <property type="entry name" value="AAA_16"/>
    <property type="match status" value="1"/>
</dbReference>
<feature type="domain" description="HTH luxR-type" evidence="4">
    <location>
        <begin position="836"/>
        <end position="901"/>
    </location>
</feature>
<dbReference type="SMART" id="SM00382">
    <property type="entry name" value="AAA"/>
    <property type="match status" value="1"/>
</dbReference>
<keyword evidence="2" id="KW-0238">DNA-binding</keyword>
<accession>A0ABX2TFJ6</accession>
<dbReference type="InterPro" id="IPR003593">
    <property type="entry name" value="AAA+_ATPase"/>
</dbReference>
<dbReference type="PROSITE" id="PS50043">
    <property type="entry name" value="HTH_LUXR_2"/>
    <property type="match status" value="1"/>
</dbReference>
<dbReference type="SUPFAM" id="SSF46894">
    <property type="entry name" value="C-terminal effector domain of the bipartite response regulators"/>
    <property type="match status" value="1"/>
</dbReference>
<dbReference type="PANTHER" id="PTHR44688:SF16">
    <property type="entry name" value="DNA-BINDING TRANSCRIPTIONAL ACTIVATOR DEVR_DOSR"/>
    <property type="match status" value="1"/>
</dbReference>
<protein>
    <submittedName>
        <fullName evidence="5">AAA family ATPase</fullName>
    </submittedName>
</protein>
<dbReference type="Gene3D" id="3.40.50.300">
    <property type="entry name" value="P-loop containing nucleotide triphosphate hydrolases"/>
    <property type="match status" value="1"/>
</dbReference>
<evidence type="ECO:0000313" key="6">
    <source>
        <dbReference type="Proteomes" id="UP000584642"/>
    </source>
</evidence>
<organism evidence="5 6">
    <name type="scientific">Azospirillum oleiclasticum</name>
    <dbReference type="NCBI Taxonomy" id="2735135"/>
    <lineage>
        <taxon>Bacteria</taxon>
        <taxon>Pseudomonadati</taxon>
        <taxon>Pseudomonadota</taxon>
        <taxon>Alphaproteobacteria</taxon>
        <taxon>Rhodospirillales</taxon>
        <taxon>Azospirillaceae</taxon>
        <taxon>Azospirillum</taxon>
    </lineage>
</organism>
<gene>
    <name evidence="5" type="ORF">HND93_25090</name>
</gene>
<evidence type="ECO:0000259" key="4">
    <source>
        <dbReference type="PROSITE" id="PS50043"/>
    </source>
</evidence>
<dbReference type="Pfam" id="PF00196">
    <property type="entry name" value="GerE"/>
    <property type="match status" value="1"/>
</dbReference>
<proteinExistence type="predicted"/>
<comment type="caution">
    <text evidence="5">The sequence shown here is derived from an EMBL/GenBank/DDBJ whole genome shotgun (WGS) entry which is preliminary data.</text>
</comment>
<dbReference type="Gene3D" id="1.25.40.10">
    <property type="entry name" value="Tetratricopeptide repeat domain"/>
    <property type="match status" value="1"/>
</dbReference>
<sequence length="904" mass="99354">MAAVLMRDAERTAAVNVVQRREPMKRLVRNAHARLVVVHGPAGFGKTTLLRQYRALREEAGGRVVWVDMDSHAADPAHFVRLLGEALESEQGTGPNGPPAASIPEILRRAARDLRDLTIVLDDFETAASAGLASALNQLLRALPERGQLCVGTRTVPAINLSRLQVLDQAIVLRADELRFRPSETAEFFKPFQALSPEEVARIHDSAEGWPAALQCIRLCLRDGRLRHGLASPAGEVAPELITYLAANVFDGLADAVRNRLLHACLPERINPDLLVHLTGDEAERGRLEDIERLGLFLAPDGSGVWYRFHNVFRRFLLARVARELPAAALRDRHRRVAVWLAANGQADDAVLHFLEAGDPETAAATLAGIVDRLVAEERLGLIVRCVDRIPAEVLRRHENLLHAAGIAYAFRREFAKADAIVDLLRRVLEERGGGPVDWGFHNFVRVFVLAAQDRIAEMGEVAAAMIGQLRREHGFKYAVAFNARAFALAARGDFDGARDALRTARPLHDESGNLFGQAYQEAISATLHSSQGRLEEALGGLKTALRRVEEDGASCCTAGAVIGAYLSEALYERNRLTEAERHLDDFARSVEQEAIVDPLAVTLQTVARIALAHGDADTAAATMERAIYLGHRHGLPRLVRYARAELARQATLAGDFAAARLHLDAMPEDEQPGMTYFASEAEAQDITAIRLQIAMGRHGEARAAIQAQARRARAGRRNRRLLKLTLLLAVSLNAEGQTSAARRALITALELGQPGTFIRSFLDEGPAAIRLLRETAAALPRTPGHLRRDPVEGYLHRLLAEAGETPLPDLPLPEVLLPDVLMDKGWAEEDGAETSPQLFERLTERERDILRLVASGLPNKALAERLSLSSNTVKWHMRNIFEKLHIASRMQAVVVARHFGLID</sequence>